<evidence type="ECO:0000313" key="7">
    <source>
        <dbReference type="Proteomes" id="UP000601522"/>
    </source>
</evidence>
<dbReference type="PROSITE" id="PS00846">
    <property type="entry name" value="HTH_ARSR_1"/>
    <property type="match status" value="1"/>
</dbReference>
<dbReference type="NCBIfam" id="NF033788">
    <property type="entry name" value="HTH_metalloreg"/>
    <property type="match status" value="1"/>
</dbReference>
<dbReference type="InterPro" id="IPR051011">
    <property type="entry name" value="Metal_resp_trans_reg"/>
</dbReference>
<dbReference type="AlphaFoldDB" id="A0A926EZ12"/>
<keyword evidence="2" id="KW-0238">DNA-binding</keyword>
<feature type="domain" description="HTH arsR-type" evidence="5">
    <location>
        <begin position="28"/>
        <end position="122"/>
    </location>
</feature>
<evidence type="ECO:0000256" key="4">
    <source>
        <dbReference type="ARBA" id="ARBA00043263"/>
    </source>
</evidence>
<dbReference type="GO" id="GO:0003700">
    <property type="term" value="F:DNA-binding transcription factor activity"/>
    <property type="evidence" value="ECO:0007669"/>
    <property type="project" value="InterPro"/>
</dbReference>
<keyword evidence="3" id="KW-0804">Transcription</keyword>
<evidence type="ECO:0000256" key="1">
    <source>
        <dbReference type="ARBA" id="ARBA00023015"/>
    </source>
</evidence>
<organism evidence="6 7">
    <name type="scientific">Wansuia hejianensis</name>
    <dbReference type="NCBI Taxonomy" id="2763667"/>
    <lineage>
        <taxon>Bacteria</taxon>
        <taxon>Bacillati</taxon>
        <taxon>Bacillota</taxon>
        <taxon>Clostridia</taxon>
        <taxon>Lachnospirales</taxon>
        <taxon>Lachnospiraceae</taxon>
        <taxon>Wansuia</taxon>
    </lineage>
</organism>
<gene>
    <name evidence="6" type="ORF">H8689_03600</name>
</gene>
<dbReference type="SMART" id="SM00418">
    <property type="entry name" value="HTH_ARSR"/>
    <property type="match status" value="1"/>
</dbReference>
<dbReference type="Proteomes" id="UP000601522">
    <property type="component" value="Unassembled WGS sequence"/>
</dbReference>
<dbReference type="InterPro" id="IPR018334">
    <property type="entry name" value="ArsR_HTH"/>
</dbReference>
<accession>A0A926EZ12</accession>
<dbReference type="Gene3D" id="1.10.10.10">
    <property type="entry name" value="Winged helix-like DNA-binding domain superfamily/Winged helix DNA-binding domain"/>
    <property type="match status" value="1"/>
</dbReference>
<dbReference type="PRINTS" id="PR00778">
    <property type="entry name" value="HTHARSR"/>
</dbReference>
<dbReference type="GO" id="GO:0046686">
    <property type="term" value="P:response to cadmium ion"/>
    <property type="evidence" value="ECO:0007669"/>
    <property type="project" value="UniProtKB-KW"/>
</dbReference>
<dbReference type="InterPro" id="IPR001845">
    <property type="entry name" value="HTH_ArsR_DNA-bd_dom"/>
</dbReference>
<sequence>MEKTEDNLICSGNFAESETLSQIKISLDEEKGIYPLANIFKALGDPTRLRIIYALSKSPLCVCDIATLLDMTQSSISHQLRVLRNLNLVKFKREGKLVIYSLDDDHVFRLFEEGLEHIRHQDI</sequence>
<dbReference type="RefSeq" id="WP_249323046.1">
    <property type="nucleotide sequence ID" value="NZ_JACRTK010000001.1"/>
</dbReference>
<dbReference type="InterPro" id="IPR036388">
    <property type="entry name" value="WH-like_DNA-bd_sf"/>
</dbReference>
<evidence type="ECO:0000256" key="3">
    <source>
        <dbReference type="ARBA" id="ARBA00023163"/>
    </source>
</evidence>
<dbReference type="PANTHER" id="PTHR43132:SF6">
    <property type="entry name" value="HTH-TYPE TRANSCRIPTIONAL REPRESSOR CZRA"/>
    <property type="match status" value="1"/>
</dbReference>
<evidence type="ECO:0000256" key="2">
    <source>
        <dbReference type="ARBA" id="ARBA00023125"/>
    </source>
</evidence>
<dbReference type="CDD" id="cd00090">
    <property type="entry name" value="HTH_ARSR"/>
    <property type="match status" value="1"/>
</dbReference>
<reference evidence="6 7" key="1">
    <citation type="submission" date="2020-08" db="EMBL/GenBank/DDBJ databases">
        <title>Genome public.</title>
        <authorList>
            <person name="Liu C."/>
            <person name="Sun Q."/>
        </authorList>
    </citation>
    <scope>NUCLEOTIDE SEQUENCE [LARGE SCALE GENOMIC DNA]</scope>
    <source>
        <strain evidence="6 7">NSJ-26</strain>
    </source>
</reference>
<dbReference type="EMBL" id="JACRTK010000001">
    <property type="protein sequence ID" value="MBC8590226.1"/>
    <property type="molecule type" value="Genomic_DNA"/>
</dbReference>
<dbReference type="SUPFAM" id="SSF46785">
    <property type="entry name" value="Winged helix' DNA-binding domain"/>
    <property type="match status" value="1"/>
</dbReference>
<dbReference type="InterPro" id="IPR011991">
    <property type="entry name" value="ArsR-like_HTH"/>
</dbReference>
<dbReference type="GO" id="GO:0003677">
    <property type="term" value="F:DNA binding"/>
    <property type="evidence" value="ECO:0007669"/>
    <property type="project" value="UniProtKB-KW"/>
</dbReference>
<dbReference type="Pfam" id="PF01022">
    <property type="entry name" value="HTH_5"/>
    <property type="match status" value="1"/>
</dbReference>
<dbReference type="PANTHER" id="PTHR43132">
    <property type="entry name" value="ARSENICAL RESISTANCE OPERON REPRESSOR ARSR-RELATED"/>
    <property type="match status" value="1"/>
</dbReference>
<name>A0A926EZ12_9FIRM</name>
<comment type="caution">
    <text evidence="6">The sequence shown here is derived from an EMBL/GenBank/DDBJ whole genome shotgun (WGS) entry which is preliminary data.</text>
</comment>
<dbReference type="InterPro" id="IPR036390">
    <property type="entry name" value="WH_DNA-bd_sf"/>
</dbReference>
<evidence type="ECO:0000259" key="5">
    <source>
        <dbReference type="PROSITE" id="PS50987"/>
    </source>
</evidence>
<dbReference type="PROSITE" id="PS50987">
    <property type="entry name" value="HTH_ARSR_2"/>
    <property type="match status" value="1"/>
</dbReference>
<keyword evidence="7" id="KW-1185">Reference proteome</keyword>
<evidence type="ECO:0000313" key="6">
    <source>
        <dbReference type="EMBL" id="MBC8590226.1"/>
    </source>
</evidence>
<proteinExistence type="predicted"/>
<keyword evidence="1" id="KW-0805">Transcription regulation</keyword>
<keyword evidence="4" id="KW-0105">Cadmium resistance</keyword>
<protein>
    <submittedName>
        <fullName evidence="6">Winged helix-turn-helix transcriptional regulator</fullName>
    </submittedName>
</protein>